<evidence type="ECO:0000313" key="2">
    <source>
        <dbReference type="EMBL" id="MFD2465747.1"/>
    </source>
</evidence>
<keyword evidence="3" id="KW-1185">Reference proteome</keyword>
<dbReference type="InterPro" id="IPR013517">
    <property type="entry name" value="FG-GAP"/>
</dbReference>
<protein>
    <submittedName>
        <fullName evidence="2">FG-GAP repeat domain-containing protein</fullName>
    </submittedName>
</protein>
<feature type="non-terminal residue" evidence="2">
    <location>
        <position position="274"/>
    </location>
</feature>
<evidence type="ECO:0000256" key="1">
    <source>
        <dbReference type="ARBA" id="ARBA00022729"/>
    </source>
</evidence>
<organism evidence="2 3">
    <name type="scientific">Amycolatopsis samaneae</name>
    <dbReference type="NCBI Taxonomy" id="664691"/>
    <lineage>
        <taxon>Bacteria</taxon>
        <taxon>Bacillati</taxon>
        <taxon>Actinomycetota</taxon>
        <taxon>Actinomycetes</taxon>
        <taxon>Pseudonocardiales</taxon>
        <taxon>Pseudonocardiaceae</taxon>
        <taxon>Amycolatopsis</taxon>
    </lineage>
</organism>
<reference evidence="3" key="1">
    <citation type="journal article" date="2019" name="Int. J. Syst. Evol. Microbiol.">
        <title>The Global Catalogue of Microorganisms (GCM) 10K type strain sequencing project: providing services to taxonomists for standard genome sequencing and annotation.</title>
        <authorList>
            <consortium name="The Broad Institute Genomics Platform"/>
            <consortium name="The Broad Institute Genome Sequencing Center for Infectious Disease"/>
            <person name="Wu L."/>
            <person name="Ma J."/>
        </authorList>
    </citation>
    <scope>NUCLEOTIDE SEQUENCE [LARGE SCALE GENOMIC DNA]</scope>
    <source>
        <strain evidence="3">CGMCC 4.7643</strain>
    </source>
</reference>
<dbReference type="PANTHER" id="PTHR44103">
    <property type="entry name" value="PROPROTEIN CONVERTASE P"/>
    <property type="match status" value="1"/>
</dbReference>
<accession>A0ABW5GXQ9</accession>
<proteinExistence type="predicted"/>
<dbReference type="RefSeq" id="WP_378273169.1">
    <property type="nucleotide sequence ID" value="NZ_JBHUKU010000047.1"/>
</dbReference>
<dbReference type="EMBL" id="JBHUKU010000047">
    <property type="protein sequence ID" value="MFD2465747.1"/>
    <property type="molecule type" value="Genomic_DNA"/>
</dbReference>
<evidence type="ECO:0000313" key="3">
    <source>
        <dbReference type="Proteomes" id="UP001597419"/>
    </source>
</evidence>
<comment type="caution">
    <text evidence="2">The sequence shown here is derived from an EMBL/GenBank/DDBJ whole genome shotgun (WGS) entry which is preliminary data.</text>
</comment>
<keyword evidence="1" id="KW-0732">Signal</keyword>
<gene>
    <name evidence="2" type="ORF">ACFSYJ_44570</name>
</gene>
<dbReference type="SUPFAM" id="SSF69318">
    <property type="entry name" value="Integrin alpha N-terminal domain"/>
    <property type="match status" value="1"/>
</dbReference>
<dbReference type="InterPro" id="IPR028994">
    <property type="entry name" value="Integrin_alpha_N"/>
</dbReference>
<sequence>MTGSGWETATRVLEGDISGDGSMDLLSTTASGELRYFPNNGSSNAGGNPFNEYIVTGSGWGPEVTRMFLADFSGDGSADLLATKKDGTLLWCPNNRATNPGGAPFMTCSVTGSGWNTANRMFVADFSGDGSADLLATTESGELRYFPNNRSTNAGGNPFNEYQVTGSGWNSANRMFVADFSGDGSADLLSTTASGELRYFPNNGSTNAGHNPFNDYIVTGSGWNTANRMFVADFSGDGSADLLSTTASGELRYFPNNRATNPGGAPFNTYQTTG</sequence>
<dbReference type="Proteomes" id="UP001597419">
    <property type="component" value="Unassembled WGS sequence"/>
</dbReference>
<name>A0ABW5GXQ9_9PSEU</name>
<dbReference type="Pfam" id="PF13517">
    <property type="entry name" value="FG-GAP_3"/>
    <property type="match status" value="2"/>
</dbReference>
<dbReference type="PANTHER" id="PTHR44103:SF1">
    <property type="entry name" value="PROPROTEIN CONVERTASE P"/>
    <property type="match status" value="1"/>
</dbReference>